<evidence type="ECO:0000313" key="3">
    <source>
        <dbReference type="Proteomes" id="UP000651668"/>
    </source>
</evidence>
<keyword evidence="1" id="KW-0812">Transmembrane</keyword>
<dbReference type="PANTHER" id="PTHR20992">
    <property type="entry name" value="AT15442P-RELATED"/>
    <property type="match status" value="1"/>
</dbReference>
<gene>
    <name evidence="2" type="ORF">GCM10011387_11940</name>
</gene>
<proteinExistence type="predicted"/>
<dbReference type="Pfam" id="PF04087">
    <property type="entry name" value="DUF389"/>
    <property type="match status" value="1"/>
</dbReference>
<dbReference type="NCBIfam" id="TIGR00341">
    <property type="entry name" value="TIGR00341 family protein"/>
    <property type="match status" value="1"/>
</dbReference>
<accession>A0A916XAX5</accession>
<keyword evidence="1" id="KW-0472">Membrane</keyword>
<keyword evidence="1" id="KW-1133">Transmembrane helix</keyword>
<dbReference type="AlphaFoldDB" id="A0A916XAX5"/>
<feature type="transmembrane region" description="Helical" evidence="1">
    <location>
        <begin position="41"/>
        <end position="59"/>
    </location>
</feature>
<comment type="caution">
    <text evidence="2">The sequence shown here is derived from an EMBL/GenBank/DDBJ whole genome shotgun (WGS) entry which is preliminary data.</text>
</comment>
<feature type="transmembrane region" description="Helical" evidence="1">
    <location>
        <begin position="164"/>
        <end position="188"/>
    </location>
</feature>
<feature type="transmembrane region" description="Helical" evidence="1">
    <location>
        <begin position="194"/>
        <end position="214"/>
    </location>
</feature>
<dbReference type="Proteomes" id="UP000651668">
    <property type="component" value="Unassembled WGS sequence"/>
</dbReference>
<dbReference type="RefSeq" id="WP_188625938.1">
    <property type="nucleotide sequence ID" value="NZ_BMIL01000003.1"/>
</dbReference>
<protein>
    <submittedName>
        <fullName evidence="2">Membrane protein</fullName>
    </submittedName>
</protein>
<feature type="transmembrane region" description="Helical" evidence="1">
    <location>
        <begin position="99"/>
        <end position="117"/>
    </location>
</feature>
<dbReference type="PANTHER" id="PTHR20992:SF9">
    <property type="entry name" value="AT15442P-RELATED"/>
    <property type="match status" value="1"/>
</dbReference>
<reference evidence="2" key="2">
    <citation type="submission" date="2020-09" db="EMBL/GenBank/DDBJ databases">
        <authorList>
            <person name="Sun Q."/>
            <person name="Zhou Y."/>
        </authorList>
    </citation>
    <scope>NUCLEOTIDE SEQUENCE</scope>
    <source>
        <strain evidence="2">CGMCC 1.15343</strain>
    </source>
</reference>
<dbReference type="InterPro" id="IPR005240">
    <property type="entry name" value="DUF389"/>
</dbReference>
<organism evidence="2 3">
    <name type="scientific">Pedobacter quisquiliarum</name>
    <dbReference type="NCBI Taxonomy" id="1834438"/>
    <lineage>
        <taxon>Bacteria</taxon>
        <taxon>Pseudomonadati</taxon>
        <taxon>Bacteroidota</taxon>
        <taxon>Sphingobacteriia</taxon>
        <taxon>Sphingobacteriales</taxon>
        <taxon>Sphingobacteriaceae</taxon>
        <taxon>Pedobacter</taxon>
    </lineage>
</organism>
<keyword evidence="3" id="KW-1185">Reference proteome</keyword>
<feature type="transmembrane region" description="Helical" evidence="1">
    <location>
        <begin position="133"/>
        <end position="152"/>
    </location>
</feature>
<name>A0A916XAX5_9SPHI</name>
<evidence type="ECO:0000256" key="1">
    <source>
        <dbReference type="SAM" id="Phobius"/>
    </source>
</evidence>
<dbReference type="EMBL" id="BMIL01000003">
    <property type="protein sequence ID" value="GGC59936.1"/>
    <property type="molecule type" value="Genomic_DNA"/>
</dbReference>
<sequence length="442" mass="49741">MSEIYQAFKNFVVYRFNLHEDSEDNDLTIESIKKNVEFRGANLWTLIFAIFIASIGLNVNSTAVIIGAMLVSPLMGPIMGVGLGIGINDFDLVKKSLRNLGIATIISIATSFLYFWITPLHQASSELLARTSPSIWDVFIAGLGGLAGIVAATRKEKSNAIPGVAIATALMPPLCTAGFGLASGNLYFFLGALYLYFINSIFICVATFVIVRFLNFPKKEFQDKAYERKVRRYIWLIVTITTLPSVFLAYRIVDKSIFENNAEAFVQEELNFKNTQVIAKNYKYNEKGHEIDLLLLGAELSKQQIDTLKSRMARYKLNQTKLSIRQGLNAKNELDLSQIKASILETVYQGRPTEQKTASTYTRIEQPIPDIRAELRSLYPQLKQYSITNVAVHHLDTNRTDTITMLVGRFDRALPGAEQRRMAVWLKNRLKVDSLQLITQAD</sequence>
<reference evidence="2" key="1">
    <citation type="journal article" date="2014" name="Int. J. Syst. Evol. Microbiol.">
        <title>Complete genome sequence of Corynebacterium casei LMG S-19264T (=DSM 44701T), isolated from a smear-ripened cheese.</title>
        <authorList>
            <consortium name="US DOE Joint Genome Institute (JGI-PGF)"/>
            <person name="Walter F."/>
            <person name="Albersmeier A."/>
            <person name="Kalinowski J."/>
            <person name="Ruckert C."/>
        </authorList>
    </citation>
    <scope>NUCLEOTIDE SEQUENCE</scope>
    <source>
        <strain evidence="2">CGMCC 1.15343</strain>
    </source>
</reference>
<feature type="transmembrane region" description="Helical" evidence="1">
    <location>
        <begin position="234"/>
        <end position="253"/>
    </location>
</feature>
<evidence type="ECO:0000313" key="2">
    <source>
        <dbReference type="EMBL" id="GGC59936.1"/>
    </source>
</evidence>
<feature type="transmembrane region" description="Helical" evidence="1">
    <location>
        <begin position="65"/>
        <end position="87"/>
    </location>
</feature>